<feature type="region of interest" description="Disordered" evidence="1">
    <location>
        <begin position="268"/>
        <end position="290"/>
    </location>
</feature>
<evidence type="ECO:0000256" key="1">
    <source>
        <dbReference type="SAM" id="MobiDB-lite"/>
    </source>
</evidence>
<sequence length="400" mass="42847">MALTMDPPPSLLQSDLLTIKHASDPQTLFPSHAYGRGGVGHFLCTGHSRAGIHRLPQAASAAGSLSLTARSGRLSSRSGGADTGGFSLVDPNDPLSVGATRAWEAGSAVHSSNFVSACRSVRPTDVPPGSKWAAVSFFENDPREVGRHLQILDILQRQADNAKAAERQAEQARHSAWAEQQRETFRRQRLEQAVKYTRAGMRPRSAYAELGALAAAEATHAAADAAARREGFDASQDGSYSGTADFGRRPDPTYGFYTAAAIQQTLGSRVQRSQSLPYRPGGKPRPATALAATGVGSSNAFAATLQATAAFPPRAAIPLPKKTYVHVFDRMAAEANETPAAKAAAVAAQQAQAEEERQTAQRAAEMQELDSFEARMRSLQRARSRAAQRTDRRISDYDDH</sequence>
<feature type="region of interest" description="Disordered" evidence="1">
    <location>
        <begin position="376"/>
        <end position="400"/>
    </location>
</feature>
<organism evidence="2 3">
    <name type="scientific">Edaphochlamys debaryana</name>
    <dbReference type="NCBI Taxonomy" id="47281"/>
    <lineage>
        <taxon>Eukaryota</taxon>
        <taxon>Viridiplantae</taxon>
        <taxon>Chlorophyta</taxon>
        <taxon>core chlorophytes</taxon>
        <taxon>Chlorophyceae</taxon>
        <taxon>CS clade</taxon>
        <taxon>Chlamydomonadales</taxon>
        <taxon>Chlamydomonadales incertae sedis</taxon>
        <taxon>Edaphochlamys</taxon>
    </lineage>
</organism>
<comment type="caution">
    <text evidence="2">The sequence shown here is derived from an EMBL/GenBank/DDBJ whole genome shotgun (WGS) entry which is preliminary data.</text>
</comment>
<gene>
    <name evidence="2" type="ORF">HYH03_011512</name>
</gene>
<accession>A0A836BVH5</accession>
<protein>
    <submittedName>
        <fullName evidence="2">Uncharacterized protein</fullName>
    </submittedName>
</protein>
<evidence type="ECO:0000313" key="2">
    <source>
        <dbReference type="EMBL" id="KAG2490047.1"/>
    </source>
</evidence>
<feature type="compositionally biased region" description="Basic and acidic residues" evidence="1">
    <location>
        <begin position="388"/>
        <end position="400"/>
    </location>
</feature>
<dbReference type="EMBL" id="JAEHOE010000066">
    <property type="protein sequence ID" value="KAG2490047.1"/>
    <property type="molecule type" value="Genomic_DNA"/>
</dbReference>
<keyword evidence="3" id="KW-1185">Reference proteome</keyword>
<proteinExistence type="predicted"/>
<dbReference type="AlphaFoldDB" id="A0A836BVH5"/>
<name>A0A836BVH5_9CHLO</name>
<evidence type="ECO:0000313" key="3">
    <source>
        <dbReference type="Proteomes" id="UP000612055"/>
    </source>
</evidence>
<reference evidence="2" key="1">
    <citation type="journal article" date="2020" name="bioRxiv">
        <title>Comparative genomics of Chlamydomonas.</title>
        <authorList>
            <person name="Craig R.J."/>
            <person name="Hasan A.R."/>
            <person name="Ness R.W."/>
            <person name="Keightley P.D."/>
        </authorList>
    </citation>
    <scope>NUCLEOTIDE SEQUENCE</scope>
    <source>
        <strain evidence="2">CCAP 11/70</strain>
    </source>
</reference>
<dbReference type="Proteomes" id="UP000612055">
    <property type="component" value="Unassembled WGS sequence"/>
</dbReference>
<dbReference type="OrthoDB" id="542469at2759"/>